<organism evidence="1 2">
    <name type="scientific">Crotalaria pallida</name>
    <name type="common">Smooth rattlebox</name>
    <name type="synonym">Crotalaria striata</name>
    <dbReference type="NCBI Taxonomy" id="3830"/>
    <lineage>
        <taxon>Eukaryota</taxon>
        <taxon>Viridiplantae</taxon>
        <taxon>Streptophyta</taxon>
        <taxon>Embryophyta</taxon>
        <taxon>Tracheophyta</taxon>
        <taxon>Spermatophyta</taxon>
        <taxon>Magnoliopsida</taxon>
        <taxon>eudicotyledons</taxon>
        <taxon>Gunneridae</taxon>
        <taxon>Pentapetalae</taxon>
        <taxon>rosids</taxon>
        <taxon>fabids</taxon>
        <taxon>Fabales</taxon>
        <taxon>Fabaceae</taxon>
        <taxon>Papilionoideae</taxon>
        <taxon>50 kb inversion clade</taxon>
        <taxon>genistoids sensu lato</taxon>
        <taxon>core genistoids</taxon>
        <taxon>Crotalarieae</taxon>
        <taxon>Crotalaria</taxon>
    </lineage>
</organism>
<dbReference type="GO" id="GO:0002181">
    <property type="term" value="P:cytoplasmic translation"/>
    <property type="evidence" value="ECO:0007669"/>
    <property type="project" value="TreeGrafter"/>
</dbReference>
<dbReference type="SUPFAM" id="SSF54843">
    <property type="entry name" value="Ribosomal protein L22"/>
    <property type="match status" value="1"/>
</dbReference>
<accession>A0AAN9IIH0</accession>
<protein>
    <submittedName>
        <fullName evidence="1">Uncharacterized protein</fullName>
    </submittedName>
</protein>
<evidence type="ECO:0000313" key="2">
    <source>
        <dbReference type="Proteomes" id="UP001372338"/>
    </source>
</evidence>
<sequence>MGMGMGRKSKVFVVLEVGGPSDYSCGLSRCSFLIRCRFDTKDYEGTLNSRETAFAMRKLHLVKAKRYLEDVLAHKQAIPFRRFCFAVGRTAQSNLMDKYDGLSCQLNSSLICLRMPRVTLRCASKSFICFAICRVSAYFTCVEMWIL</sequence>
<dbReference type="GO" id="GO:0022625">
    <property type="term" value="C:cytosolic large ribosomal subunit"/>
    <property type="evidence" value="ECO:0007669"/>
    <property type="project" value="TreeGrafter"/>
</dbReference>
<evidence type="ECO:0000313" key="1">
    <source>
        <dbReference type="EMBL" id="KAK7273596.1"/>
    </source>
</evidence>
<dbReference type="Gene3D" id="3.90.470.10">
    <property type="entry name" value="Ribosomal protein L22/L17"/>
    <property type="match status" value="1"/>
</dbReference>
<comment type="caution">
    <text evidence="1">The sequence shown here is derived from an EMBL/GenBank/DDBJ whole genome shotgun (WGS) entry which is preliminary data.</text>
</comment>
<dbReference type="PANTHER" id="PTHR11593">
    <property type="entry name" value="60S RIBOSOMAL PROTEIN L17"/>
    <property type="match status" value="1"/>
</dbReference>
<reference evidence="1 2" key="1">
    <citation type="submission" date="2024-01" db="EMBL/GenBank/DDBJ databases">
        <title>The genomes of 5 underutilized Papilionoideae crops provide insights into root nodulation and disease resistanc.</title>
        <authorList>
            <person name="Yuan L."/>
        </authorList>
    </citation>
    <scope>NUCLEOTIDE SEQUENCE [LARGE SCALE GENOMIC DNA]</scope>
    <source>
        <strain evidence="1">ZHUSHIDOU_FW_LH</strain>
        <tissue evidence="1">Leaf</tissue>
    </source>
</reference>
<keyword evidence="2" id="KW-1185">Reference proteome</keyword>
<dbReference type="EMBL" id="JAYWIO010000003">
    <property type="protein sequence ID" value="KAK7273596.1"/>
    <property type="molecule type" value="Genomic_DNA"/>
</dbReference>
<dbReference type="PANTHER" id="PTHR11593:SF47">
    <property type="entry name" value="LARGE RIBOSOMAL SUBUNIT PROTEIN UL22Y"/>
    <property type="match status" value="1"/>
</dbReference>
<gene>
    <name evidence="1" type="ORF">RIF29_14652</name>
</gene>
<dbReference type="Proteomes" id="UP001372338">
    <property type="component" value="Unassembled WGS sequence"/>
</dbReference>
<dbReference type="GO" id="GO:0003735">
    <property type="term" value="F:structural constituent of ribosome"/>
    <property type="evidence" value="ECO:0007669"/>
    <property type="project" value="InterPro"/>
</dbReference>
<proteinExistence type="predicted"/>
<dbReference type="InterPro" id="IPR036394">
    <property type="entry name" value="Ribosomal_uL22_sf"/>
</dbReference>
<name>A0AAN9IIH0_CROPI</name>
<dbReference type="AlphaFoldDB" id="A0AAN9IIH0"/>
<dbReference type="InterPro" id="IPR005721">
    <property type="entry name" value="Ribosomal_uL22_euk/arc"/>
</dbReference>